<dbReference type="AlphaFoldDB" id="A0A2P2K6V0"/>
<accession>A0A2P2K6V0</accession>
<protein>
    <submittedName>
        <fullName evidence="1">Uncharacterized protein</fullName>
    </submittedName>
</protein>
<evidence type="ECO:0000313" key="1">
    <source>
        <dbReference type="EMBL" id="MBX01448.1"/>
    </source>
</evidence>
<name>A0A2P2K6V0_RHIMU</name>
<sequence length="89" mass="10067">MMSHHQLMLHPGGGLGVNPSLCQDHPRWRTVTKAVEAALVLVDLVHHLDLLVVQYNQEEDRHQHLILAPCPVSDRSLHHKDLLPPQVNL</sequence>
<reference evidence="1" key="1">
    <citation type="submission" date="2018-02" db="EMBL/GenBank/DDBJ databases">
        <title>Rhizophora mucronata_Transcriptome.</title>
        <authorList>
            <person name="Meera S.P."/>
            <person name="Sreeshan A."/>
            <person name="Augustine A."/>
        </authorList>
    </citation>
    <scope>NUCLEOTIDE SEQUENCE</scope>
    <source>
        <tissue evidence="1">Leaf</tissue>
    </source>
</reference>
<proteinExistence type="predicted"/>
<organism evidence="1">
    <name type="scientific">Rhizophora mucronata</name>
    <name type="common">Asiatic mangrove</name>
    <dbReference type="NCBI Taxonomy" id="61149"/>
    <lineage>
        <taxon>Eukaryota</taxon>
        <taxon>Viridiplantae</taxon>
        <taxon>Streptophyta</taxon>
        <taxon>Embryophyta</taxon>
        <taxon>Tracheophyta</taxon>
        <taxon>Spermatophyta</taxon>
        <taxon>Magnoliopsida</taxon>
        <taxon>eudicotyledons</taxon>
        <taxon>Gunneridae</taxon>
        <taxon>Pentapetalae</taxon>
        <taxon>rosids</taxon>
        <taxon>fabids</taxon>
        <taxon>Malpighiales</taxon>
        <taxon>Rhizophoraceae</taxon>
        <taxon>Rhizophora</taxon>
    </lineage>
</organism>
<dbReference type="EMBL" id="GGEC01020964">
    <property type="protein sequence ID" value="MBX01448.1"/>
    <property type="molecule type" value="Transcribed_RNA"/>
</dbReference>